<organism evidence="15 16">
    <name type="scientific">Parascedosporium putredinis</name>
    <dbReference type="NCBI Taxonomy" id="1442378"/>
    <lineage>
        <taxon>Eukaryota</taxon>
        <taxon>Fungi</taxon>
        <taxon>Dikarya</taxon>
        <taxon>Ascomycota</taxon>
        <taxon>Pezizomycotina</taxon>
        <taxon>Sordariomycetes</taxon>
        <taxon>Hypocreomycetidae</taxon>
        <taxon>Microascales</taxon>
        <taxon>Microascaceae</taxon>
        <taxon>Parascedosporium</taxon>
    </lineage>
</organism>
<evidence type="ECO:0000256" key="13">
    <source>
        <dbReference type="ARBA" id="ARBA00036671"/>
    </source>
</evidence>
<evidence type="ECO:0000256" key="6">
    <source>
        <dbReference type="ARBA" id="ARBA00022692"/>
    </source>
</evidence>
<dbReference type="GO" id="GO:0030497">
    <property type="term" value="P:fatty acid elongation"/>
    <property type="evidence" value="ECO:0007669"/>
    <property type="project" value="TreeGrafter"/>
</dbReference>
<dbReference type="InterPro" id="IPR007482">
    <property type="entry name" value="Tyr_Pase-like_PTPLA"/>
</dbReference>
<evidence type="ECO:0000256" key="4">
    <source>
        <dbReference type="ARBA" id="ARBA00013122"/>
    </source>
</evidence>
<evidence type="ECO:0000256" key="10">
    <source>
        <dbReference type="ARBA" id="ARBA00023136"/>
    </source>
</evidence>
<reference evidence="15" key="1">
    <citation type="submission" date="2022-11" db="EMBL/GenBank/DDBJ databases">
        <authorList>
            <person name="Scott C."/>
            <person name="Bruce N."/>
        </authorList>
    </citation>
    <scope>NUCLEOTIDE SEQUENCE</scope>
</reference>
<sequence length="224" mass="25079">MANNQKQPARATKKGPSGLKLIYLILYNLFSAVAWGTVLWRTVAINVQSGPYAVFPGIGEWTRWTQTVAGLEILHSLLGVVRAPIFTTLMQVASRYLLVWGIVYPFPQVAASPVYSTMLLAWSITEVIRYSYFALSLAGSVPNALVWLRYNTFYVLYPLGISSEAWLVYKAIGPAAGLNELFPIALYAILAIYVPGSYILYSHMMKQRTKVMKTLKENDSRKTQ</sequence>
<name>A0A9P1H8D5_9PEZI</name>
<comment type="subcellular location">
    <subcellularLocation>
        <location evidence="14">Endoplasmic reticulum membrane</location>
        <topology evidence="14">Multi-pass membrane protein</topology>
    </subcellularLocation>
    <subcellularLocation>
        <location evidence="1">Membrane</location>
        <topology evidence="1">Multi-pass membrane protein</topology>
    </subcellularLocation>
</comment>
<keyword evidence="14" id="KW-0256">Endoplasmic reticulum</keyword>
<comment type="caution">
    <text evidence="15">The sequence shown here is derived from an EMBL/GenBank/DDBJ whole genome shotgun (WGS) entry which is preliminary data.</text>
</comment>
<comment type="function">
    <text evidence="14">Catalyzes the third of the four reactions of the long-chain fatty acids elongation cycle. This endoplasmic reticulum-bound enzymatic process, allows the addition of two carbons to the chain of long- and very long-chain fatty acids/VLCFAs per cycle. This enzyme catalyzes the dehydration of the 3-hydroxyacyl-CoA intermediate into trans-2,3-enoyl-CoA, within each cycle of fatty acid elongation. Thereby, it participates to the production of VLCFAs of different chain lengths that are involved in multiple biological processes as precursors of membrane lipids and lipid mediators.</text>
</comment>
<evidence type="ECO:0000256" key="1">
    <source>
        <dbReference type="ARBA" id="ARBA00004141"/>
    </source>
</evidence>
<feature type="transmembrane region" description="Helical" evidence="14">
    <location>
        <begin position="21"/>
        <end position="44"/>
    </location>
</feature>
<keyword evidence="5 14" id="KW-0444">Lipid biosynthesis</keyword>
<keyword evidence="11 14" id="KW-0275">Fatty acid biosynthesis</keyword>
<keyword evidence="9 14" id="KW-0443">Lipid metabolism</keyword>
<comment type="catalytic activity">
    <reaction evidence="13 14">
        <text>a very-long-chain (3R)-3-hydroxyacyl-CoA = a very-long-chain (2E)-enoyl-CoA + H2O</text>
        <dbReference type="Rhea" id="RHEA:45812"/>
        <dbReference type="ChEBI" id="CHEBI:15377"/>
        <dbReference type="ChEBI" id="CHEBI:83728"/>
        <dbReference type="ChEBI" id="CHEBI:85440"/>
        <dbReference type="EC" id="4.2.1.134"/>
    </reaction>
</comment>
<evidence type="ECO:0000256" key="11">
    <source>
        <dbReference type="ARBA" id="ARBA00023160"/>
    </source>
</evidence>
<dbReference type="PANTHER" id="PTHR11035:SF3">
    <property type="entry name" value="VERY-LONG-CHAIN (3R)-3-HYDROXYACYL-COA DEHYDRATASE"/>
    <property type="match status" value="1"/>
</dbReference>
<protein>
    <recommendedName>
        <fullName evidence="4 14">Very-long-chain (3R)-3-hydroxyacyl-CoA dehydratase</fullName>
        <ecNumber evidence="4 14">4.2.1.134</ecNumber>
    </recommendedName>
</protein>
<evidence type="ECO:0000313" key="15">
    <source>
        <dbReference type="EMBL" id="CAI4217860.1"/>
    </source>
</evidence>
<dbReference type="GO" id="GO:0005789">
    <property type="term" value="C:endoplasmic reticulum membrane"/>
    <property type="evidence" value="ECO:0007669"/>
    <property type="project" value="UniProtKB-SubCell"/>
</dbReference>
<dbReference type="OrthoDB" id="46988at2759"/>
<evidence type="ECO:0000256" key="2">
    <source>
        <dbReference type="ARBA" id="ARBA00005194"/>
    </source>
</evidence>
<keyword evidence="12 14" id="KW-0456">Lyase</keyword>
<dbReference type="GO" id="GO:0102158">
    <property type="term" value="F:very-long-chain (3R)-3-hydroxyacyl-CoA dehydratase activity"/>
    <property type="evidence" value="ECO:0007669"/>
    <property type="project" value="UniProtKB-EC"/>
</dbReference>
<feature type="transmembrane region" description="Helical" evidence="14">
    <location>
        <begin position="97"/>
        <end position="124"/>
    </location>
</feature>
<evidence type="ECO:0000256" key="14">
    <source>
        <dbReference type="RuleBase" id="RU363109"/>
    </source>
</evidence>
<evidence type="ECO:0000256" key="7">
    <source>
        <dbReference type="ARBA" id="ARBA00022832"/>
    </source>
</evidence>
<feature type="transmembrane region" description="Helical" evidence="14">
    <location>
        <begin position="155"/>
        <end position="172"/>
    </location>
</feature>
<comment type="similarity">
    <text evidence="3 14">Belongs to the very long-chain fatty acids dehydratase HACD family.</text>
</comment>
<evidence type="ECO:0000256" key="12">
    <source>
        <dbReference type="ARBA" id="ARBA00023239"/>
    </source>
</evidence>
<dbReference type="GO" id="GO:0030148">
    <property type="term" value="P:sphingolipid biosynthetic process"/>
    <property type="evidence" value="ECO:0007669"/>
    <property type="project" value="TreeGrafter"/>
</dbReference>
<dbReference type="AlphaFoldDB" id="A0A9P1H8D5"/>
<gene>
    <name evidence="15" type="ORF">PPNO1_LOCUS7459</name>
</gene>
<keyword evidence="6 14" id="KW-0812">Transmembrane</keyword>
<comment type="pathway">
    <text evidence="2 14">Lipid metabolism; fatty acid biosynthesis.</text>
</comment>
<keyword evidence="16" id="KW-1185">Reference proteome</keyword>
<dbReference type="EMBL" id="CALLCH030000017">
    <property type="protein sequence ID" value="CAI4217860.1"/>
    <property type="molecule type" value="Genomic_DNA"/>
</dbReference>
<dbReference type="EC" id="4.2.1.134" evidence="4 14"/>
<accession>A0A9P1H8D5</accession>
<keyword evidence="7 14" id="KW-0276">Fatty acid metabolism</keyword>
<dbReference type="GO" id="GO:0042761">
    <property type="term" value="P:very long-chain fatty acid biosynthetic process"/>
    <property type="evidence" value="ECO:0007669"/>
    <property type="project" value="TreeGrafter"/>
</dbReference>
<dbReference type="Pfam" id="PF04387">
    <property type="entry name" value="PTPLA"/>
    <property type="match status" value="1"/>
</dbReference>
<evidence type="ECO:0000256" key="9">
    <source>
        <dbReference type="ARBA" id="ARBA00023098"/>
    </source>
</evidence>
<keyword evidence="10 14" id="KW-0472">Membrane</keyword>
<comment type="caution">
    <text evidence="14">Lacks conserved residue(s) required for the propagation of feature annotation.</text>
</comment>
<evidence type="ECO:0000313" key="16">
    <source>
        <dbReference type="Proteomes" id="UP000838763"/>
    </source>
</evidence>
<feature type="transmembrane region" description="Helical" evidence="14">
    <location>
        <begin position="184"/>
        <end position="201"/>
    </location>
</feature>
<evidence type="ECO:0000256" key="5">
    <source>
        <dbReference type="ARBA" id="ARBA00022516"/>
    </source>
</evidence>
<dbReference type="PANTHER" id="PTHR11035">
    <property type="entry name" value="VERY-LONG-CHAIN (3R)-3-HYDROXYACYL-COA DEHYDRATASE"/>
    <property type="match status" value="1"/>
</dbReference>
<keyword evidence="8 14" id="KW-1133">Transmembrane helix</keyword>
<evidence type="ECO:0000256" key="8">
    <source>
        <dbReference type="ARBA" id="ARBA00022989"/>
    </source>
</evidence>
<proteinExistence type="inferred from homology"/>
<dbReference type="Proteomes" id="UP000838763">
    <property type="component" value="Unassembled WGS sequence"/>
</dbReference>
<evidence type="ECO:0000256" key="3">
    <source>
        <dbReference type="ARBA" id="ARBA00007811"/>
    </source>
</evidence>